<evidence type="ECO:0000313" key="7">
    <source>
        <dbReference type="Proteomes" id="UP000327044"/>
    </source>
</evidence>
<dbReference type="FunCoup" id="A0A1Y1KSF9">
    <property type="interactions" value="1562"/>
</dbReference>
<dbReference type="Gene3D" id="1.25.10.10">
    <property type="entry name" value="Leucine-rich Repeat Variant"/>
    <property type="match status" value="1"/>
</dbReference>
<dbReference type="InterPro" id="IPR039717">
    <property type="entry name" value="Hgh1"/>
</dbReference>
<keyword evidence="7" id="KW-1185">Reference proteome</keyword>
<dbReference type="Pfam" id="PF04064">
    <property type="entry name" value="DUF384"/>
    <property type="match status" value="1"/>
</dbReference>
<proteinExistence type="inferred from homology"/>
<feature type="domain" description="Protein HGH1 C-terminal" evidence="4">
    <location>
        <begin position="268"/>
        <end position="321"/>
    </location>
</feature>
<gene>
    <name evidence="6" type="ORF">PPYR_03358</name>
</gene>
<name>A0A1Y1KSF9_PHOPY</name>
<dbReference type="InterPro" id="IPR007205">
    <property type="entry name" value="Protein_HGH1_N"/>
</dbReference>
<evidence type="ECO:0000259" key="4">
    <source>
        <dbReference type="Pfam" id="PF04064"/>
    </source>
</evidence>
<dbReference type="SUPFAM" id="SSF48371">
    <property type="entry name" value="ARM repeat"/>
    <property type="match status" value="1"/>
</dbReference>
<dbReference type="PANTHER" id="PTHR13387:SF9">
    <property type="entry name" value="PROTEIN HGH1 HOMOLOG"/>
    <property type="match status" value="1"/>
</dbReference>
<accession>A0A1Y1KSF9</accession>
<dbReference type="InterPro" id="IPR011989">
    <property type="entry name" value="ARM-like"/>
</dbReference>
<dbReference type="InParanoid" id="A0A1Y1KSF9"/>
<dbReference type="EMBL" id="VVIM01000011">
    <property type="protein sequence ID" value="KAB0791558.1"/>
    <property type="molecule type" value="Genomic_DNA"/>
</dbReference>
<dbReference type="AlphaFoldDB" id="A0A1Y1KSF9"/>
<dbReference type="OrthoDB" id="338814at2759"/>
<reference evidence="5" key="1">
    <citation type="journal article" date="2016" name="Sci. Rep.">
        <title>Molecular characterization of firefly nuptial gifts: a multi-omics approach sheds light on postcopulatory sexual selection.</title>
        <authorList>
            <person name="Al-Wathiqui N."/>
            <person name="Fallon T.R."/>
            <person name="South A."/>
            <person name="Weng J.K."/>
            <person name="Lewis S.M."/>
        </authorList>
    </citation>
    <scope>NUCLEOTIDE SEQUENCE</scope>
</reference>
<sequence length="349" mass="39084">MAEALKELVGFLHNEKRPDLQILALDSILATTGTTEGIDLILKDDVIVKNLINLLRSPSLSVKRTSASALVNLSAYGDGPGTLLGAEENSLAVVLVEGITDPDCEVADLFCMILSNITRTEDCALVVIGLIDLETIVNIVTKVKFNNKANNLHYLGVVLSNLSRHKVVRDAIVETSIQKLLPFTEFDGSVVKRGGIVGTIRNCCFDIERHGWLLSDEVDILPRLLLPLADGTEFSDDEYENMPLELQYLPNDKRREEDPDIRCMLIESITQLCTLRANREIVRSRNAYLILRELHKWEKDRKVLLACENLVDILIRTETEIGKDNIKDAEVPDDLTNVFSKMDKDFLDN</sequence>
<evidence type="ECO:0000259" key="3">
    <source>
        <dbReference type="Pfam" id="PF04063"/>
    </source>
</evidence>
<feature type="domain" description="Protein HGH1 N-terminal" evidence="3">
    <location>
        <begin position="99"/>
        <end position="263"/>
    </location>
</feature>
<reference evidence="6 7" key="2">
    <citation type="journal article" date="2018" name="Elife">
        <title>Firefly genomes illuminate parallel origins of bioluminescence in beetles.</title>
        <authorList>
            <person name="Fallon T.R."/>
            <person name="Lower S.E."/>
            <person name="Chang C.H."/>
            <person name="Bessho-Uehara M."/>
            <person name="Martin G.J."/>
            <person name="Bewick A.J."/>
            <person name="Behringer M."/>
            <person name="Debat H.J."/>
            <person name="Wong I."/>
            <person name="Day J.C."/>
            <person name="Suvorov A."/>
            <person name="Silva C.J."/>
            <person name="Stanger-Hall K.F."/>
            <person name="Hall D.W."/>
            <person name="Schmitz R.J."/>
            <person name="Nelson D.R."/>
            <person name="Lewis S.M."/>
            <person name="Shigenobu S."/>
            <person name="Bybee S.M."/>
            <person name="Larracuente A.M."/>
            <person name="Oba Y."/>
            <person name="Weng J.K."/>
        </authorList>
    </citation>
    <scope>NUCLEOTIDE SEQUENCE [LARGE SCALE GENOMIC DNA]</scope>
    <source>
        <strain evidence="6">1611_PpyrPB1</strain>
        <tissue evidence="6">Whole body</tissue>
    </source>
</reference>
<dbReference type="Proteomes" id="UP000327044">
    <property type="component" value="Unassembled WGS sequence"/>
</dbReference>
<evidence type="ECO:0000313" key="5">
    <source>
        <dbReference type="EMBL" id="JAV63528.1"/>
    </source>
</evidence>
<evidence type="ECO:0000313" key="6">
    <source>
        <dbReference type="EMBL" id="KAB0791558.1"/>
    </source>
</evidence>
<comment type="similarity">
    <text evidence="1">Belongs to the HGH1 family.</text>
</comment>
<dbReference type="EMBL" id="GEZM01076942">
    <property type="protein sequence ID" value="JAV63528.1"/>
    <property type="molecule type" value="Transcribed_RNA"/>
</dbReference>
<reference evidence="6" key="3">
    <citation type="submission" date="2019-08" db="EMBL/GenBank/DDBJ databases">
        <authorList>
            <consortium name="Photinus pyralis genome working group"/>
            <person name="Fallon T.R."/>
            <person name="Sander Lower S.E."/>
            <person name="Weng J.-K."/>
        </authorList>
    </citation>
    <scope>NUCLEOTIDE SEQUENCE</scope>
    <source>
        <strain evidence="6">1611_PpyrPB1</strain>
        <tissue evidence="6">Whole body</tissue>
    </source>
</reference>
<evidence type="ECO:0000256" key="1">
    <source>
        <dbReference type="ARBA" id="ARBA00006712"/>
    </source>
</evidence>
<dbReference type="InterPro" id="IPR016024">
    <property type="entry name" value="ARM-type_fold"/>
</dbReference>
<dbReference type="PANTHER" id="PTHR13387">
    <property type="entry name" value="PROTEIN HGH1 HOMOLOG"/>
    <property type="match status" value="1"/>
</dbReference>
<evidence type="ECO:0000256" key="2">
    <source>
        <dbReference type="ARBA" id="ARBA00014076"/>
    </source>
</evidence>
<dbReference type="Pfam" id="PF04063">
    <property type="entry name" value="DUF383"/>
    <property type="match status" value="1"/>
</dbReference>
<dbReference type="InterPro" id="IPR007206">
    <property type="entry name" value="Protein_HGH1_C"/>
</dbReference>
<organism evidence="5">
    <name type="scientific">Photinus pyralis</name>
    <name type="common">Common eastern firefly</name>
    <name type="synonym">Lampyris pyralis</name>
    <dbReference type="NCBI Taxonomy" id="7054"/>
    <lineage>
        <taxon>Eukaryota</taxon>
        <taxon>Metazoa</taxon>
        <taxon>Ecdysozoa</taxon>
        <taxon>Arthropoda</taxon>
        <taxon>Hexapoda</taxon>
        <taxon>Insecta</taxon>
        <taxon>Pterygota</taxon>
        <taxon>Neoptera</taxon>
        <taxon>Endopterygota</taxon>
        <taxon>Coleoptera</taxon>
        <taxon>Polyphaga</taxon>
        <taxon>Elateriformia</taxon>
        <taxon>Elateroidea</taxon>
        <taxon>Lampyridae</taxon>
        <taxon>Lampyrinae</taxon>
        <taxon>Photinus</taxon>
    </lineage>
</organism>
<protein>
    <recommendedName>
        <fullName evidence="2">Protein HGH1 homolog</fullName>
    </recommendedName>
</protein>